<evidence type="ECO:0000256" key="3">
    <source>
        <dbReference type="ARBA" id="ARBA00022989"/>
    </source>
</evidence>
<feature type="transmembrane region" description="Helical" evidence="6">
    <location>
        <begin position="6"/>
        <end position="28"/>
    </location>
</feature>
<keyword evidence="2 6" id="KW-0812">Transmembrane</keyword>
<feature type="transmembrane region" description="Helical" evidence="6">
    <location>
        <begin position="40"/>
        <end position="62"/>
    </location>
</feature>
<evidence type="ECO:0000313" key="9">
    <source>
        <dbReference type="Proteomes" id="UP001140513"/>
    </source>
</evidence>
<dbReference type="GeneID" id="80906903"/>
<reference evidence="8" key="1">
    <citation type="submission" date="2022-10" db="EMBL/GenBank/DDBJ databases">
        <title>Tapping the CABI collections for fungal endophytes: first genome assemblies for Collariella, Neodidymelliopsis, Ascochyta clinopodiicola, Didymella pomorum, Didymosphaeria variabile, Neocosmospora piperis and Neocucurbitaria cava.</title>
        <authorList>
            <person name="Hill R."/>
        </authorList>
    </citation>
    <scope>NUCLEOTIDE SEQUENCE</scope>
    <source>
        <strain evidence="8">IMI 356815</strain>
    </source>
</reference>
<sequence length="68" mass="7902">MPYFWFFLFEVFFCFAVIGVKLSIAFMLNRIAGNRKKFVYTNYGIIVLCVSVNLASALYIIFQCNPVE</sequence>
<dbReference type="Pfam" id="PF20684">
    <property type="entry name" value="Fung_rhodopsin"/>
    <property type="match status" value="1"/>
</dbReference>
<accession>A0A9W8XUE9</accession>
<dbReference type="PANTHER" id="PTHR33048">
    <property type="entry name" value="PTH11-LIKE INTEGRAL MEMBRANE PROTEIN (AFU_ORTHOLOGUE AFUA_5G11245)"/>
    <property type="match status" value="1"/>
</dbReference>
<proteinExistence type="inferred from homology"/>
<dbReference type="OrthoDB" id="3897607at2759"/>
<dbReference type="InterPro" id="IPR052337">
    <property type="entry name" value="SAT4-like"/>
</dbReference>
<dbReference type="AlphaFoldDB" id="A0A9W8XUE9"/>
<dbReference type="EMBL" id="JAPEUX010000002">
    <property type="protein sequence ID" value="KAJ4358789.1"/>
    <property type="molecule type" value="Genomic_DNA"/>
</dbReference>
<name>A0A9W8XUE9_9PLEO</name>
<evidence type="ECO:0000256" key="5">
    <source>
        <dbReference type="ARBA" id="ARBA00038359"/>
    </source>
</evidence>
<dbReference type="GO" id="GO:0016020">
    <property type="term" value="C:membrane"/>
    <property type="evidence" value="ECO:0007669"/>
    <property type="project" value="UniProtKB-SubCell"/>
</dbReference>
<organism evidence="8 9">
    <name type="scientific">Didymosphaeria variabile</name>
    <dbReference type="NCBI Taxonomy" id="1932322"/>
    <lineage>
        <taxon>Eukaryota</taxon>
        <taxon>Fungi</taxon>
        <taxon>Dikarya</taxon>
        <taxon>Ascomycota</taxon>
        <taxon>Pezizomycotina</taxon>
        <taxon>Dothideomycetes</taxon>
        <taxon>Pleosporomycetidae</taxon>
        <taxon>Pleosporales</taxon>
        <taxon>Massarineae</taxon>
        <taxon>Didymosphaeriaceae</taxon>
        <taxon>Didymosphaeria</taxon>
    </lineage>
</organism>
<comment type="subcellular location">
    <subcellularLocation>
        <location evidence="1">Membrane</location>
        <topology evidence="1">Multi-pass membrane protein</topology>
    </subcellularLocation>
</comment>
<dbReference type="RefSeq" id="XP_056075648.1">
    <property type="nucleotide sequence ID" value="XM_056212175.1"/>
</dbReference>
<evidence type="ECO:0000256" key="2">
    <source>
        <dbReference type="ARBA" id="ARBA00022692"/>
    </source>
</evidence>
<comment type="similarity">
    <text evidence="5">Belongs to the SAT4 family.</text>
</comment>
<protein>
    <recommendedName>
        <fullName evidence="7">Rhodopsin domain-containing protein</fullName>
    </recommendedName>
</protein>
<keyword evidence="4 6" id="KW-0472">Membrane</keyword>
<dbReference type="Proteomes" id="UP001140513">
    <property type="component" value="Unassembled WGS sequence"/>
</dbReference>
<keyword evidence="9" id="KW-1185">Reference proteome</keyword>
<feature type="domain" description="Rhodopsin" evidence="7">
    <location>
        <begin position="4"/>
        <end position="68"/>
    </location>
</feature>
<evidence type="ECO:0000256" key="1">
    <source>
        <dbReference type="ARBA" id="ARBA00004141"/>
    </source>
</evidence>
<evidence type="ECO:0000256" key="6">
    <source>
        <dbReference type="SAM" id="Phobius"/>
    </source>
</evidence>
<comment type="caution">
    <text evidence="8">The sequence shown here is derived from an EMBL/GenBank/DDBJ whole genome shotgun (WGS) entry which is preliminary data.</text>
</comment>
<evidence type="ECO:0000259" key="7">
    <source>
        <dbReference type="Pfam" id="PF20684"/>
    </source>
</evidence>
<gene>
    <name evidence="8" type="ORF">N0V89_003373</name>
</gene>
<evidence type="ECO:0000313" key="8">
    <source>
        <dbReference type="EMBL" id="KAJ4358789.1"/>
    </source>
</evidence>
<keyword evidence="3 6" id="KW-1133">Transmembrane helix</keyword>
<dbReference type="PANTHER" id="PTHR33048:SF31">
    <property type="entry name" value="INTEGRAL MEMBRANE PROTEIN"/>
    <property type="match status" value="1"/>
</dbReference>
<dbReference type="InterPro" id="IPR049326">
    <property type="entry name" value="Rhodopsin_dom_fungi"/>
</dbReference>
<evidence type="ECO:0000256" key="4">
    <source>
        <dbReference type="ARBA" id="ARBA00023136"/>
    </source>
</evidence>